<keyword evidence="4" id="KW-0067">ATP-binding</keyword>
<feature type="domain" description="ABC transmembrane type-1" evidence="9">
    <location>
        <begin position="25"/>
        <end position="322"/>
    </location>
</feature>
<dbReference type="FunFam" id="3.40.50.300:FF:000218">
    <property type="entry name" value="Multidrug ABC transporter ATP-binding protein"/>
    <property type="match status" value="1"/>
</dbReference>
<comment type="caution">
    <text evidence="10">The sequence shown here is derived from an EMBL/GenBank/DDBJ whole genome shotgun (WGS) entry which is preliminary data.</text>
</comment>
<keyword evidence="3" id="KW-0547">Nucleotide-binding</keyword>
<dbReference type="Pfam" id="PF00005">
    <property type="entry name" value="ABC_tran"/>
    <property type="match status" value="1"/>
</dbReference>
<sequence>MDGTSVRDLLCLFRKEFGRYKFQIIILAILSFVSGILEGVGINAIIPLFAFVSRDAVKGTDIISKTIENFFAYFNLSYTLASLLVFIIVLFLIKAVVLFFANFVITKITYMYATKTRSELFALTLKADWPYLSRQKIGHLDQVLTTDINHSSKLLAYISDSILVVANLAVYSLLVVNISPIIATLTLLLGAAVLFILKPLFRKNASISEETAKLYKELAHFVNENIIGMKTVKAAMVGARIIEKGRKYFDKLKDLNMKIDILRNATSALLQPMGAIFVVGIFAFFYKTTAFNFASFAVVVYAINKVVAYIQIAQSSAQAIYSSAPYLASVYNYRNGMMKRKEKDGGIKNFGFNNRLEFKNVSFAYDNAGGVINDVSFIIKKGEMVGLIGPSGAGKTTIVDLILRLYVSREGQIFLDGENASNIRIEDWRKNIGYVSQDIFLLNDTIKNNIKFYGDTVSDEDITQAAKVANIYDFVESLPNKFDTAVGERGILLSGGQRQRIILARVLARRPQVLILDEATSALDNESESLIQKAIESLKGGVTVLAVAHRLSTVMVADRLLVLDGGKIIEEGAPKELLKDKDSYFFKVYNLRT</sequence>
<dbReference type="InterPro" id="IPR017871">
    <property type="entry name" value="ABC_transporter-like_CS"/>
</dbReference>
<dbReference type="PANTHER" id="PTHR43394:SF1">
    <property type="entry name" value="ATP-BINDING CASSETTE SUB-FAMILY B MEMBER 10, MITOCHONDRIAL"/>
    <property type="match status" value="1"/>
</dbReference>
<dbReference type="PROSITE" id="PS50893">
    <property type="entry name" value="ABC_TRANSPORTER_2"/>
    <property type="match status" value="1"/>
</dbReference>
<evidence type="ECO:0000256" key="4">
    <source>
        <dbReference type="ARBA" id="ARBA00022840"/>
    </source>
</evidence>
<feature type="transmembrane region" description="Helical" evidence="7">
    <location>
        <begin position="24"/>
        <end position="52"/>
    </location>
</feature>
<dbReference type="PROSITE" id="PS50929">
    <property type="entry name" value="ABC_TM1F"/>
    <property type="match status" value="1"/>
</dbReference>
<dbReference type="PROSITE" id="PS00211">
    <property type="entry name" value="ABC_TRANSPORTER_1"/>
    <property type="match status" value="1"/>
</dbReference>
<dbReference type="SUPFAM" id="SSF90123">
    <property type="entry name" value="ABC transporter transmembrane region"/>
    <property type="match status" value="1"/>
</dbReference>
<dbReference type="InterPro" id="IPR003439">
    <property type="entry name" value="ABC_transporter-like_ATP-bd"/>
</dbReference>
<dbReference type="SUPFAM" id="SSF52540">
    <property type="entry name" value="P-loop containing nucleoside triphosphate hydrolases"/>
    <property type="match status" value="1"/>
</dbReference>
<evidence type="ECO:0000256" key="5">
    <source>
        <dbReference type="ARBA" id="ARBA00022989"/>
    </source>
</evidence>
<evidence type="ECO:0000256" key="7">
    <source>
        <dbReference type="SAM" id="Phobius"/>
    </source>
</evidence>
<dbReference type="GO" id="GO:0005524">
    <property type="term" value="F:ATP binding"/>
    <property type="evidence" value="ECO:0007669"/>
    <property type="project" value="UniProtKB-KW"/>
</dbReference>
<dbReference type="GO" id="GO:0016887">
    <property type="term" value="F:ATP hydrolysis activity"/>
    <property type="evidence" value="ECO:0007669"/>
    <property type="project" value="InterPro"/>
</dbReference>
<evidence type="ECO:0000256" key="3">
    <source>
        <dbReference type="ARBA" id="ARBA00022741"/>
    </source>
</evidence>
<dbReference type="SMART" id="SM00382">
    <property type="entry name" value="AAA"/>
    <property type="match status" value="1"/>
</dbReference>
<keyword evidence="6 7" id="KW-0472">Membrane</keyword>
<proteinExistence type="predicted"/>
<evidence type="ECO:0000259" key="9">
    <source>
        <dbReference type="PROSITE" id="PS50929"/>
    </source>
</evidence>
<dbReference type="GO" id="GO:0015421">
    <property type="term" value="F:ABC-type oligopeptide transporter activity"/>
    <property type="evidence" value="ECO:0007669"/>
    <property type="project" value="TreeGrafter"/>
</dbReference>
<dbReference type="InterPro" id="IPR027417">
    <property type="entry name" value="P-loop_NTPase"/>
</dbReference>
<reference evidence="10 11" key="1">
    <citation type="journal article" date="2015" name="Nature">
        <title>rRNA introns, odd ribosomes, and small enigmatic genomes across a large radiation of phyla.</title>
        <authorList>
            <person name="Brown C.T."/>
            <person name="Hug L.A."/>
            <person name="Thomas B.C."/>
            <person name="Sharon I."/>
            <person name="Castelle C.J."/>
            <person name="Singh A."/>
            <person name="Wilkins M.J."/>
            <person name="Williams K.H."/>
            <person name="Banfield J.F."/>
        </authorList>
    </citation>
    <scope>NUCLEOTIDE SEQUENCE [LARGE SCALE GENOMIC DNA]</scope>
</reference>
<feature type="domain" description="ABC transporter" evidence="8">
    <location>
        <begin position="356"/>
        <end position="590"/>
    </location>
</feature>
<dbReference type="PATRIC" id="fig|1618645.3.peg.51"/>
<dbReference type="PANTHER" id="PTHR43394">
    <property type="entry name" value="ATP-DEPENDENT PERMEASE MDL1, MITOCHONDRIAL"/>
    <property type="match status" value="1"/>
</dbReference>
<feature type="transmembrane region" description="Helical" evidence="7">
    <location>
        <begin position="154"/>
        <end position="174"/>
    </location>
</feature>
<feature type="transmembrane region" description="Helical" evidence="7">
    <location>
        <begin position="72"/>
        <end position="105"/>
    </location>
</feature>
<evidence type="ECO:0000256" key="2">
    <source>
        <dbReference type="ARBA" id="ARBA00022692"/>
    </source>
</evidence>
<feature type="transmembrane region" description="Helical" evidence="7">
    <location>
        <begin position="261"/>
        <end position="285"/>
    </location>
</feature>
<dbReference type="Pfam" id="PF00664">
    <property type="entry name" value="ABC_membrane"/>
    <property type="match status" value="1"/>
</dbReference>
<keyword evidence="2 7" id="KW-0812">Transmembrane</keyword>
<dbReference type="InterPro" id="IPR003593">
    <property type="entry name" value="AAA+_ATPase"/>
</dbReference>
<keyword evidence="5 7" id="KW-1133">Transmembrane helix</keyword>
<dbReference type="InterPro" id="IPR011527">
    <property type="entry name" value="ABC1_TM_dom"/>
</dbReference>
<dbReference type="Gene3D" id="1.20.1560.10">
    <property type="entry name" value="ABC transporter type 1, transmembrane domain"/>
    <property type="match status" value="1"/>
</dbReference>
<comment type="subcellular location">
    <subcellularLocation>
        <location evidence="1">Cell membrane</location>
        <topology evidence="1">Multi-pass membrane protein</topology>
    </subcellularLocation>
</comment>
<gene>
    <name evidence="10" type="ORF">UW53_C0001G0050</name>
</gene>
<evidence type="ECO:0000313" key="11">
    <source>
        <dbReference type="Proteomes" id="UP000034087"/>
    </source>
</evidence>
<dbReference type="AlphaFoldDB" id="A0A0G1IMM6"/>
<feature type="transmembrane region" description="Helical" evidence="7">
    <location>
        <begin position="180"/>
        <end position="197"/>
    </location>
</feature>
<dbReference type="EMBL" id="LCIR01000001">
    <property type="protein sequence ID" value="KKT60400.1"/>
    <property type="molecule type" value="Genomic_DNA"/>
</dbReference>
<protein>
    <submittedName>
        <fullName evidence="10">ABC transporter related protein</fullName>
    </submittedName>
</protein>
<dbReference type="Gene3D" id="3.40.50.300">
    <property type="entry name" value="P-loop containing nucleotide triphosphate hydrolases"/>
    <property type="match status" value="1"/>
</dbReference>
<dbReference type="Proteomes" id="UP000034087">
    <property type="component" value="Unassembled WGS sequence"/>
</dbReference>
<evidence type="ECO:0000313" key="10">
    <source>
        <dbReference type="EMBL" id="KKT60400.1"/>
    </source>
</evidence>
<organism evidence="10 11">
    <name type="scientific">Candidatus Giovannonibacteria bacterium GW2011_GWA1_44_25</name>
    <dbReference type="NCBI Taxonomy" id="1618645"/>
    <lineage>
        <taxon>Bacteria</taxon>
        <taxon>Candidatus Giovannoniibacteriota</taxon>
    </lineage>
</organism>
<dbReference type="GO" id="GO:0005886">
    <property type="term" value="C:plasma membrane"/>
    <property type="evidence" value="ECO:0007669"/>
    <property type="project" value="UniProtKB-SubCell"/>
</dbReference>
<evidence type="ECO:0000256" key="6">
    <source>
        <dbReference type="ARBA" id="ARBA00023136"/>
    </source>
</evidence>
<evidence type="ECO:0000256" key="1">
    <source>
        <dbReference type="ARBA" id="ARBA00004651"/>
    </source>
</evidence>
<dbReference type="InterPro" id="IPR036640">
    <property type="entry name" value="ABC1_TM_sf"/>
</dbReference>
<accession>A0A0G1IMM6</accession>
<name>A0A0G1IMM6_9BACT</name>
<evidence type="ECO:0000259" key="8">
    <source>
        <dbReference type="PROSITE" id="PS50893"/>
    </source>
</evidence>
<dbReference type="InterPro" id="IPR039421">
    <property type="entry name" value="Type_1_exporter"/>
</dbReference>